<reference evidence="2" key="1">
    <citation type="submission" date="2023-10" db="EMBL/GenBank/DDBJ databases">
        <authorList>
            <person name="Hackl T."/>
        </authorList>
    </citation>
    <scope>NUCLEOTIDE SEQUENCE</scope>
</reference>
<comment type="caution">
    <text evidence="2">The sequence shown here is derived from an EMBL/GenBank/DDBJ whole genome shotgun (WGS) entry which is preliminary data.</text>
</comment>
<dbReference type="EMBL" id="CAUWAG010000018">
    <property type="protein sequence ID" value="CAJ2510970.1"/>
    <property type="molecule type" value="Genomic_DNA"/>
</dbReference>
<gene>
    <name evidence="2" type="ORF">KHLLAP_LOCUS11438</name>
</gene>
<feature type="region of interest" description="Disordered" evidence="1">
    <location>
        <begin position="1"/>
        <end position="166"/>
    </location>
</feature>
<evidence type="ECO:0000313" key="3">
    <source>
        <dbReference type="Proteomes" id="UP001295740"/>
    </source>
</evidence>
<evidence type="ECO:0000256" key="1">
    <source>
        <dbReference type="SAM" id="MobiDB-lite"/>
    </source>
</evidence>
<sequence>MAGRKSTAKARPPRMKSAKAVQSAGRRRQKNLASYGDSDSSDGEQSNPVSRITRAKASEHLLAKISDARTCNTPGGSALASSTTTKRSRSIDDGSDIDEGSPLKRMRASIAVPATDSVRRASTRKAPRRWDEDSAYEDSHNEPEPSWPTSVEKSQQRAKRVKIFGDSDYDDREYHLSVNTKGARPEINEDNPSSTYISRVSSRYAVDDAEEEDYDPFHNPRLTSRYVDDDEEEKYDPFHNPRLTSRYAADDVEDDSENNKALLRTSVQSYDYRPHLRTSTGDHSPVQIYSPARGAHMGLPEEADDVLPYESYGFVKPAGTYSYECTSQMLPPAQKTGDKHTSTRKSAQELIDELYGPGRSIAEMAQKCHRYQNPGHLESAHDSEADESTSQLPSPARRNADSHTPTCKSAQDLIDELYGPGRSIEDMAQRCRHNSR</sequence>
<proteinExistence type="predicted"/>
<feature type="region of interest" description="Disordered" evidence="1">
    <location>
        <begin position="374"/>
        <end position="409"/>
    </location>
</feature>
<keyword evidence="3" id="KW-1185">Reference proteome</keyword>
<organism evidence="2 3">
    <name type="scientific">Anthostomella pinea</name>
    <dbReference type="NCBI Taxonomy" id="933095"/>
    <lineage>
        <taxon>Eukaryota</taxon>
        <taxon>Fungi</taxon>
        <taxon>Dikarya</taxon>
        <taxon>Ascomycota</taxon>
        <taxon>Pezizomycotina</taxon>
        <taxon>Sordariomycetes</taxon>
        <taxon>Xylariomycetidae</taxon>
        <taxon>Xylariales</taxon>
        <taxon>Xylariaceae</taxon>
        <taxon>Anthostomella</taxon>
    </lineage>
</organism>
<feature type="compositionally biased region" description="Basic residues" evidence="1">
    <location>
        <begin position="1"/>
        <end position="17"/>
    </location>
</feature>
<dbReference type="AlphaFoldDB" id="A0AAI8YNA0"/>
<protein>
    <submittedName>
        <fullName evidence="2">Uu.00g065950.m01.CDS01</fullName>
    </submittedName>
</protein>
<feature type="region of interest" description="Disordered" evidence="1">
    <location>
        <begin position="177"/>
        <end position="196"/>
    </location>
</feature>
<feature type="region of interest" description="Disordered" evidence="1">
    <location>
        <begin position="208"/>
        <end position="257"/>
    </location>
</feature>
<accession>A0AAI8YNA0</accession>
<evidence type="ECO:0000313" key="2">
    <source>
        <dbReference type="EMBL" id="CAJ2510970.1"/>
    </source>
</evidence>
<name>A0AAI8YNA0_9PEZI</name>
<dbReference type="Proteomes" id="UP001295740">
    <property type="component" value="Unassembled WGS sequence"/>
</dbReference>
<feature type="compositionally biased region" description="Basic and acidic residues" evidence="1">
    <location>
        <begin position="128"/>
        <end position="143"/>
    </location>
</feature>
<feature type="compositionally biased region" description="Polar residues" evidence="1">
    <location>
        <begin position="69"/>
        <end position="85"/>
    </location>
</feature>